<comment type="caution">
    <text evidence="3">The sequence shown here is derived from an EMBL/GenBank/DDBJ whole genome shotgun (WGS) entry which is preliminary data.</text>
</comment>
<feature type="chain" id="PRO_5035439086" description="EGF-like domain-containing protein" evidence="2">
    <location>
        <begin position="18"/>
        <end position="158"/>
    </location>
</feature>
<evidence type="ECO:0000313" key="3">
    <source>
        <dbReference type="EMBL" id="KAH7324440.1"/>
    </source>
</evidence>
<dbReference type="OrthoDB" id="4611802at2759"/>
<evidence type="ECO:0000313" key="4">
    <source>
        <dbReference type="Proteomes" id="UP000813444"/>
    </source>
</evidence>
<keyword evidence="2" id="KW-0732">Signal</keyword>
<organism evidence="3 4">
    <name type="scientific">Stachybotrys elegans</name>
    <dbReference type="NCBI Taxonomy" id="80388"/>
    <lineage>
        <taxon>Eukaryota</taxon>
        <taxon>Fungi</taxon>
        <taxon>Dikarya</taxon>
        <taxon>Ascomycota</taxon>
        <taxon>Pezizomycotina</taxon>
        <taxon>Sordariomycetes</taxon>
        <taxon>Hypocreomycetidae</taxon>
        <taxon>Hypocreales</taxon>
        <taxon>Stachybotryaceae</taxon>
        <taxon>Stachybotrys</taxon>
    </lineage>
</organism>
<accession>A0A8K0WVG9</accession>
<dbReference type="Proteomes" id="UP000813444">
    <property type="component" value="Unassembled WGS sequence"/>
</dbReference>
<evidence type="ECO:0000256" key="1">
    <source>
        <dbReference type="SAM" id="MobiDB-lite"/>
    </source>
</evidence>
<proteinExistence type="predicted"/>
<sequence length="158" mass="17168">MKPITLLVAALASIAAAAPSQGDGLNENMERSMRENYYSNGPGQSYRPAPSYWQNNYKPKQAPPPPSKYSYPPPPPPPQPQDVTIYEIENIFIQVNIYEIGSQCKPGSYACSTNPSTGVSGWTTCNQEGQYVYTCDCPPSSTCGLMSGLSPVCWPFSS</sequence>
<dbReference type="AlphaFoldDB" id="A0A8K0WVG9"/>
<gene>
    <name evidence="3" type="ORF">B0I35DRAFT_161743</name>
</gene>
<name>A0A8K0WVG9_9HYPO</name>
<feature type="signal peptide" evidence="2">
    <location>
        <begin position="1"/>
        <end position="17"/>
    </location>
</feature>
<reference evidence="3" key="1">
    <citation type="journal article" date="2021" name="Nat. Commun.">
        <title>Genetic determinants of endophytism in the Arabidopsis root mycobiome.</title>
        <authorList>
            <person name="Mesny F."/>
            <person name="Miyauchi S."/>
            <person name="Thiergart T."/>
            <person name="Pickel B."/>
            <person name="Atanasova L."/>
            <person name="Karlsson M."/>
            <person name="Huettel B."/>
            <person name="Barry K.W."/>
            <person name="Haridas S."/>
            <person name="Chen C."/>
            <person name="Bauer D."/>
            <person name="Andreopoulos W."/>
            <person name="Pangilinan J."/>
            <person name="LaButti K."/>
            <person name="Riley R."/>
            <person name="Lipzen A."/>
            <person name="Clum A."/>
            <person name="Drula E."/>
            <person name="Henrissat B."/>
            <person name="Kohler A."/>
            <person name="Grigoriev I.V."/>
            <person name="Martin F.M."/>
            <person name="Hacquard S."/>
        </authorList>
    </citation>
    <scope>NUCLEOTIDE SEQUENCE</scope>
    <source>
        <strain evidence="3">MPI-CAGE-CH-0235</strain>
    </source>
</reference>
<feature type="compositionally biased region" description="Pro residues" evidence="1">
    <location>
        <begin position="61"/>
        <end position="80"/>
    </location>
</feature>
<feature type="region of interest" description="Disordered" evidence="1">
    <location>
        <begin position="17"/>
        <end position="82"/>
    </location>
</feature>
<protein>
    <recommendedName>
        <fullName evidence="5">EGF-like domain-containing protein</fullName>
    </recommendedName>
</protein>
<keyword evidence="4" id="KW-1185">Reference proteome</keyword>
<evidence type="ECO:0000256" key="2">
    <source>
        <dbReference type="SAM" id="SignalP"/>
    </source>
</evidence>
<dbReference type="EMBL" id="JAGPNK010000003">
    <property type="protein sequence ID" value="KAH7324440.1"/>
    <property type="molecule type" value="Genomic_DNA"/>
</dbReference>
<evidence type="ECO:0008006" key="5">
    <source>
        <dbReference type="Google" id="ProtNLM"/>
    </source>
</evidence>